<dbReference type="Proteomes" id="UP000799770">
    <property type="component" value="Unassembled WGS sequence"/>
</dbReference>
<name>A0A6A5YMH9_9PLEO</name>
<evidence type="ECO:0000313" key="1">
    <source>
        <dbReference type="EMBL" id="KAF2107431.1"/>
    </source>
</evidence>
<accession>A0A6A5YMH9</accession>
<protein>
    <submittedName>
        <fullName evidence="1">Uncharacterized protein</fullName>
    </submittedName>
</protein>
<organism evidence="1 2">
    <name type="scientific">Lophiotrema nucula</name>
    <dbReference type="NCBI Taxonomy" id="690887"/>
    <lineage>
        <taxon>Eukaryota</taxon>
        <taxon>Fungi</taxon>
        <taxon>Dikarya</taxon>
        <taxon>Ascomycota</taxon>
        <taxon>Pezizomycotina</taxon>
        <taxon>Dothideomycetes</taxon>
        <taxon>Pleosporomycetidae</taxon>
        <taxon>Pleosporales</taxon>
        <taxon>Lophiotremataceae</taxon>
        <taxon>Lophiotrema</taxon>
    </lineage>
</organism>
<reference evidence="1" key="1">
    <citation type="journal article" date="2020" name="Stud. Mycol.">
        <title>101 Dothideomycetes genomes: a test case for predicting lifestyles and emergence of pathogens.</title>
        <authorList>
            <person name="Haridas S."/>
            <person name="Albert R."/>
            <person name="Binder M."/>
            <person name="Bloem J."/>
            <person name="Labutti K."/>
            <person name="Salamov A."/>
            <person name="Andreopoulos B."/>
            <person name="Baker S."/>
            <person name="Barry K."/>
            <person name="Bills G."/>
            <person name="Bluhm B."/>
            <person name="Cannon C."/>
            <person name="Castanera R."/>
            <person name="Culley D."/>
            <person name="Daum C."/>
            <person name="Ezra D."/>
            <person name="Gonzalez J."/>
            <person name="Henrissat B."/>
            <person name="Kuo A."/>
            <person name="Liang C."/>
            <person name="Lipzen A."/>
            <person name="Lutzoni F."/>
            <person name="Magnuson J."/>
            <person name="Mondo S."/>
            <person name="Nolan M."/>
            <person name="Ohm R."/>
            <person name="Pangilinan J."/>
            <person name="Park H.-J."/>
            <person name="Ramirez L."/>
            <person name="Alfaro M."/>
            <person name="Sun H."/>
            <person name="Tritt A."/>
            <person name="Yoshinaga Y."/>
            <person name="Zwiers L.-H."/>
            <person name="Turgeon B."/>
            <person name="Goodwin S."/>
            <person name="Spatafora J."/>
            <person name="Crous P."/>
            <person name="Grigoriev I."/>
        </authorList>
    </citation>
    <scope>NUCLEOTIDE SEQUENCE</scope>
    <source>
        <strain evidence="1">CBS 627.86</strain>
    </source>
</reference>
<proteinExistence type="predicted"/>
<keyword evidence="2" id="KW-1185">Reference proteome</keyword>
<dbReference type="EMBL" id="ML977354">
    <property type="protein sequence ID" value="KAF2107431.1"/>
    <property type="molecule type" value="Genomic_DNA"/>
</dbReference>
<dbReference type="AlphaFoldDB" id="A0A6A5YMH9"/>
<gene>
    <name evidence="1" type="ORF">BDV96DRAFT_300716</name>
</gene>
<sequence>MCSCPYAGECSGRGPVRLHLYGRCAHTREWKLQESTKSLCDASSDVQRTGCGVAAAISRGWTATNAIFSEVLRTVLYGRYENLSWCISWSGGGNLDVQRRVDSGKPRAMMCPIMFKLQSIAQAGPAVWRPAAPAMSHEAEWENTFLDECPYSSVLQIRVAFASSSSVKQHLRESSVAFKFAFSSMRKAPSEYLFD</sequence>
<evidence type="ECO:0000313" key="2">
    <source>
        <dbReference type="Proteomes" id="UP000799770"/>
    </source>
</evidence>